<dbReference type="EMBL" id="CAJVQC010086804">
    <property type="protein sequence ID" value="CAG8822872.1"/>
    <property type="molecule type" value="Genomic_DNA"/>
</dbReference>
<protein>
    <submittedName>
        <fullName evidence="1">14684_t:CDS:1</fullName>
    </submittedName>
</protein>
<feature type="non-terminal residue" evidence="1">
    <location>
        <position position="43"/>
    </location>
</feature>
<name>A0ACA9S2B7_9GLOM</name>
<accession>A0ACA9S2B7</accession>
<evidence type="ECO:0000313" key="1">
    <source>
        <dbReference type="EMBL" id="CAG8822872.1"/>
    </source>
</evidence>
<organism evidence="1 2">
    <name type="scientific">Racocetra persica</name>
    <dbReference type="NCBI Taxonomy" id="160502"/>
    <lineage>
        <taxon>Eukaryota</taxon>
        <taxon>Fungi</taxon>
        <taxon>Fungi incertae sedis</taxon>
        <taxon>Mucoromycota</taxon>
        <taxon>Glomeromycotina</taxon>
        <taxon>Glomeromycetes</taxon>
        <taxon>Diversisporales</taxon>
        <taxon>Gigasporaceae</taxon>
        <taxon>Racocetra</taxon>
    </lineage>
</organism>
<feature type="non-terminal residue" evidence="1">
    <location>
        <position position="1"/>
    </location>
</feature>
<evidence type="ECO:0000313" key="2">
    <source>
        <dbReference type="Proteomes" id="UP000789920"/>
    </source>
</evidence>
<keyword evidence="2" id="KW-1185">Reference proteome</keyword>
<gene>
    <name evidence="1" type="ORF">RPERSI_LOCUS25907</name>
</gene>
<dbReference type="Proteomes" id="UP000789920">
    <property type="component" value="Unassembled WGS sequence"/>
</dbReference>
<comment type="caution">
    <text evidence="1">The sequence shown here is derived from an EMBL/GenBank/DDBJ whole genome shotgun (WGS) entry which is preliminary data.</text>
</comment>
<proteinExistence type="predicted"/>
<sequence length="43" mass="4657">ISVVPVRITGTGRNTGLKFKDMTVLVSVGYSPKSSFKNWTGLD</sequence>
<reference evidence="1" key="1">
    <citation type="submission" date="2021-06" db="EMBL/GenBank/DDBJ databases">
        <authorList>
            <person name="Kallberg Y."/>
            <person name="Tangrot J."/>
            <person name="Rosling A."/>
        </authorList>
    </citation>
    <scope>NUCLEOTIDE SEQUENCE</scope>
    <source>
        <strain evidence="1">MA461A</strain>
    </source>
</reference>